<evidence type="ECO:0000259" key="10">
    <source>
        <dbReference type="Pfam" id="PF02771"/>
    </source>
</evidence>
<name>A0A402CEX5_RHOWR</name>
<evidence type="ECO:0000313" key="12">
    <source>
        <dbReference type="Proteomes" id="UP000287519"/>
    </source>
</evidence>
<dbReference type="InterPro" id="IPR037069">
    <property type="entry name" value="AcylCoA_DH/ox_N_sf"/>
</dbReference>
<dbReference type="InterPro" id="IPR009075">
    <property type="entry name" value="AcylCo_DH/oxidase_C"/>
</dbReference>
<keyword evidence="5 7" id="KW-0560">Oxidoreductase</keyword>
<dbReference type="Pfam" id="PF02770">
    <property type="entry name" value="Acyl-CoA_dh_M"/>
    <property type="match status" value="1"/>
</dbReference>
<evidence type="ECO:0000256" key="6">
    <source>
        <dbReference type="ARBA" id="ARBA00052546"/>
    </source>
</evidence>
<dbReference type="FunFam" id="2.40.110.10:FF:000002">
    <property type="entry name" value="Acyl-CoA dehydrogenase fadE12"/>
    <property type="match status" value="1"/>
</dbReference>
<dbReference type="GO" id="GO:0050660">
    <property type="term" value="F:flavin adenine dinucleotide binding"/>
    <property type="evidence" value="ECO:0007669"/>
    <property type="project" value="InterPro"/>
</dbReference>
<accession>A0A402CEX5</accession>
<dbReference type="Pfam" id="PF02771">
    <property type="entry name" value="Acyl-CoA_dh_N"/>
    <property type="match status" value="1"/>
</dbReference>
<keyword evidence="4 7" id="KW-0274">FAD</keyword>
<protein>
    <submittedName>
        <fullName evidence="11">Butyryl-CoA dehydrogenase</fullName>
    </submittedName>
</protein>
<dbReference type="FunFam" id="1.10.540.10:FF:000002">
    <property type="entry name" value="Acyl-CoA dehydrogenase FadE19"/>
    <property type="match status" value="1"/>
</dbReference>
<dbReference type="OrthoDB" id="8876745at2"/>
<dbReference type="AlphaFoldDB" id="A0A402CEX5"/>
<dbReference type="InterPro" id="IPR009100">
    <property type="entry name" value="AcylCoA_DH/oxidase_NM_dom_sf"/>
</dbReference>
<feature type="domain" description="Acyl-CoA dehydrogenase/oxidase N-terminal" evidence="10">
    <location>
        <begin position="6"/>
        <end position="116"/>
    </location>
</feature>
<evidence type="ECO:0000256" key="2">
    <source>
        <dbReference type="ARBA" id="ARBA00009347"/>
    </source>
</evidence>
<dbReference type="InterPro" id="IPR006091">
    <property type="entry name" value="Acyl-CoA_Oxase/DH_mid-dom"/>
</dbReference>
<dbReference type="SUPFAM" id="SSF47203">
    <property type="entry name" value="Acyl-CoA dehydrogenase C-terminal domain-like"/>
    <property type="match status" value="1"/>
</dbReference>
<dbReference type="PANTHER" id="PTHR43884:SF12">
    <property type="entry name" value="ISOVALERYL-COA DEHYDROGENASE, MITOCHONDRIAL-RELATED"/>
    <property type="match status" value="1"/>
</dbReference>
<evidence type="ECO:0000256" key="3">
    <source>
        <dbReference type="ARBA" id="ARBA00022630"/>
    </source>
</evidence>
<gene>
    <name evidence="11" type="ORF">Rhow_006087</name>
</gene>
<dbReference type="RefSeq" id="WP_124394133.1">
    <property type="nucleotide sequence ID" value="NZ_BHYM01000050.1"/>
</dbReference>
<proteinExistence type="inferred from homology"/>
<comment type="similarity">
    <text evidence="2 7">Belongs to the acyl-CoA dehydrogenase family.</text>
</comment>
<dbReference type="PANTHER" id="PTHR43884">
    <property type="entry name" value="ACYL-COA DEHYDROGENASE"/>
    <property type="match status" value="1"/>
</dbReference>
<sequence>MDFTLNEEQTAYRKMLRDFVQREIKPVARDWEQSGRYPTEIIDKMKEMGLFGLLVPEEYGGADADFVSFALTFEEVARGWMGVAGTLGSHSIACWLIAKYGTEEQRSSLLPELATGARRSGIGLTEPQAGSDLQGITTRARREGDHYIVNGSKMWITNARYANPLPTLVKTDPTTSPAHKGMSVLLIDSSLPGFTVSRDIPKLGYKGTESCEIVLDNVKVPASCLLGGVEGRGLQQVLSALETGRINVAARALGVAQASYDAAYAYSKNRDAFGKPISNFQAIQMKLADMAVDVQAARLLTYWAASKLDRGERADLESSMAKLFASEVGLRASLDAMRIHGGYGYSTEFEVERYYRDAPLMAIGEGTSDILRTVIAKQLLNGSSVD</sequence>
<dbReference type="Gene3D" id="1.10.540.10">
    <property type="entry name" value="Acyl-CoA dehydrogenase/oxidase, N-terminal domain"/>
    <property type="match status" value="1"/>
</dbReference>
<comment type="cofactor">
    <cofactor evidence="1 7">
        <name>FAD</name>
        <dbReference type="ChEBI" id="CHEBI:57692"/>
    </cofactor>
</comment>
<evidence type="ECO:0000256" key="4">
    <source>
        <dbReference type="ARBA" id="ARBA00022827"/>
    </source>
</evidence>
<dbReference type="PIRSF" id="PIRSF016578">
    <property type="entry name" value="HsaA"/>
    <property type="match status" value="1"/>
</dbReference>
<dbReference type="InterPro" id="IPR036250">
    <property type="entry name" value="AcylCo_DH-like_C"/>
</dbReference>
<evidence type="ECO:0000256" key="7">
    <source>
        <dbReference type="RuleBase" id="RU362125"/>
    </source>
</evidence>
<dbReference type="Gene3D" id="1.20.140.10">
    <property type="entry name" value="Butyryl-CoA Dehydrogenase, subunit A, domain 3"/>
    <property type="match status" value="1"/>
</dbReference>
<dbReference type="Proteomes" id="UP000287519">
    <property type="component" value="Unassembled WGS sequence"/>
</dbReference>
<organism evidence="11 12">
    <name type="scientific">Rhodococcus wratislaviensis</name>
    <name type="common">Tsukamurella wratislaviensis</name>
    <dbReference type="NCBI Taxonomy" id="44752"/>
    <lineage>
        <taxon>Bacteria</taxon>
        <taxon>Bacillati</taxon>
        <taxon>Actinomycetota</taxon>
        <taxon>Actinomycetes</taxon>
        <taxon>Mycobacteriales</taxon>
        <taxon>Nocardiaceae</taxon>
        <taxon>Rhodococcus</taxon>
    </lineage>
</organism>
<dbReference type="SUPFAM" id="SSF56645">
    <property type="entry name" value="Acyl-CoA dehydrogenase NM domain-like"/>
    <property type="match status" value="1"/>
</dbReference>
<reference evidence="11 12" key="1">
    <citation type="submission" date="2018-11" db="EMBL/GenBank/DDBJ databases">
        <title>Microbial catabolism of amino acid.</title>
        <authorList>
            <person name="Hibi M."/>
            <person name="Ogawa J."/>
        </authorList>
    </citation>
    <scope>NUCLEOTIDE SEQUENCE [LARGE SCALE GENOMIC DNA]</scope>
    <source>
        <strain evidence="11 12">C31-06</strain>
    </source>
</reference>
<dbReference type="InterPro" id="IPR013786">
    <property type="entry name" value="AcylCoA_DH/ox_N"/>
</dbReference>
<keyword evidence="3 7" id="KW-0285">Flavoprotein</keyword>
<dbReference type="EMBL" id="BHYM01000050">
    <property type="protein sequence ID" value="GCE42148.1"/>
    <property type="molecule type" value="Genomic_DNA"/>
</dbReference>
<evidence type="ECO:0000313" key="11">
    <source>
        <dbReference type="EMBL" id="GCE42148.1"/>
    </source>
</evidence>
<comment type="catalytic activity">
    <reaction evidence="6">
        <text>a 2,3-saturated acyl-CoA + A = a 2,3-dehydroacyl-CoA + AH2</text>
        <dbReference type="Rhea" id="RHEA:48608"/>
        <dbReference type="ChEBI" id="CHEBI:13193"/>
        <dbReference type="ChEBI" id="CHEBI:17499"/>
        <dbReference type="ChEBI" id="CHEBI:60015"/>
        <dbReference type="ChEBI" id="CHEBI:65111"/>
    </reaction>
</comment>
<evidence type="ECO:0000256" key="1">
    <source>
        <dbReference type="ARBA" id="ARBA00001974"/>
    </source>
</evidence>
<dbReference type="Pfam" id="PF00441">
    <property type="entry name" value="Acyl-CoA_dh_1"/>
    <property type="match status" value="1"/>
</dbReference>
<dbReference type="PROSITE" id="PS00072">
    <property type="entry name" value="ACYL_COA_DH_1"/>
    <property type="match status" value="1"/>
</dbReference>
<feature type="domain" description="Acyl-CoA dehydrogenase/oxidase C-terminal" evidence="8">
    <location>
        <begin position="231"/>
        <end position="380"/>
    </location>
</feature>
<dbReference type="Gene3D" id="2.40.110.10">
    <property type="entry name" value="Butyryl-CoA Dehydrogenase, subunit A, domain 2"/>
    <property type="match status" value="1"/>
</dbReference>
<feature type="domain" description="Acyl-CoA oxidase/dehydrogenase middle" evidence="9">
    <location>
        <begin position="122"/>
        <end position="218"/>
    </location>
</feature>
<dbReference type="FunFam" id="1.20.140.10:FF:000004">
    <property type="entry name" value="Acyl-CoA dehydrogenase FadE25"/>
    <property type="match status" value="1"/>
</dbReference>
<dbReference type="GO" id="GO:0003995">
    <property type="term" value="F:acyl-CoA dehydrogenase activity"/>
    <property type="evidence" value="ECO:0007669"/>
    <property type="project" value="InterPro"/>
</dbReference>
<comment type="caution">
    <text evidence="11">The sequence shown here is derived from an EMBL/GenBank/DDBJ whole genome shotgun (WGS) entry which is preliminary data.</text>
</comment>
<dbReference type="InterPro" id="IPR006089">
    <property type="entry name" value="Acyl-CoA_DH_CS"/>
</dbReference>
<dbReference type="InterPro" id="IPR046373">
    <property type="entry name" value="Acyl-CoA_Oxase/DH_mid-dom_sf"/>
</dbReference>
<evidence type="ECO:0000259" key="8">
    <source>
        <dbReference type="Pfam" id="PF00441"/>
    </source>
</evidence>
<keyword evidence="12" id="KW-1185">Reference proteome</keyword>
<evidence type="ECO:0000256" key="5">
    <source>
        <dbReference type="ARBA" id="ARBA00023002"/>
    </source>
</evidence>
<evidence type="ECO:0000259" key="9">
    <source>
        <dbReference type="Pfam" id="PF02770"/>
    </source>
</evidence>